<keyword evidence="2" id="KW-1185">Reference proteome</keyword>
<gene>
    <name evidence="1" type="ORF">Syun_009145</name>
</gene>
<dbReference type="EMBL" id="JBBNAF010000004">
    <property type="protein sequence ID" value="KAK9150836.1"/>
    <property type="molecule type" value="Genomic_DNA"/>
</dbReference>
<name>A0AAP0PS09_9MAGN</name>
<accession>A0AAP0PS09</accession>
<reference evidence="1 2" key="1">
    <citation type="submission" date="2024-01" db="EMBL/GenBank/DDBJ databases">
        <title>Genome assemblies of Stephania.</title>
        <authorList>
            <person name="Yang L."/>
        </authorList>
    </citation>
    <scope>NUCLEOTIDE SEQUENCE [LARGE SCALE GENOMIC DNA]</scope>
    <source>
        <strain evidence="1">YNDBR</strain>
        <tissue evidence="1">Leaf</tissue>
    </source>
</reference>
<dbReference type="AlphaFoldDB" id="A0AAP0PS09"/>
<comment type="caution">
    <text evidence="1">The sequence shown here is derived from an EMBL/GenBank/DDBJ whole genome shotgun (WGS) entry which is preliminary data.</text>
</comment>
<organism evidence="1 2">
    <name type="scientific">Stephania yunnanensis</name>
    <dbReference type="NCBI Taxonomy" id="152371"/>
    <lineage>
        <taxon>Eukaryota</taxon>
        <taxon>Viridiplantae</taxon>
        <taxon>Streptophyta</taxon>
        <taxon>Embryophyta</taxon>
        <taxon>Tracheophyta</taxon>
        <taxon>Spermatophyta</taxon>
        <taxon>Magnoliopsida</taxon>
        <taxon>Ranunculales</taxon>
        <taxon>Menispermaceae</taxon>
        <taxon>Menispermoideae</taxon>
        <taxon>Cissampelideae</taxon>
        <taxon>Stephania</taxon>
    </lineage>
</organism>
<evidence type="ECO:0000313" key="2">
    <source>
        <dbReference type="Proteomes" id="UP001420932"/>
    </source>
</evidence>
<evidence type="ECO:0000313" key="1">
    <source>
        <dbReference type="EMBL" id="KAK9150836.1"/>
    </source>
</evidence>
<sequence length="84" mass="9455">MRDGWDDSRTVDDALGMPDWHVCGAYRNLSNFGQVDDGDVASWWTVLEIRTLAVQVIQRRTPRIKGVDKVASSISIRAIPDLKL</sequence>
<proteinExistence type="predicted"/>
<protein>
    <submittedName>
        <fullName evidence="1">Uncharacterized protein</fullName>
    </submittedName>
</protein>
<dbReference type="Proteomes" id="UP001420932">
    <property type="component" value="Unassembled WGS sequence"/>
</dbReference>